<dbReference type="Proteomes" id="UP000612055">
    <property type="component" value="Unassembled WGS sequence"/>
</dbReference>
<feature type="compositionally biased region" description="Gly residues" evidence="1">
    <location>
        <begin position="548"/>
        <end position="558"/>
    </location>
</feature>
<sequence length="691" mass="69163">MAPIQVPRLVEALPRMTALRELNLLDPATIDGGLTATEVRQVLDGLPYSVQRLTLHAKRPRGRRAPPCDVACQLSGGLLTSFTLWDCDEEDYHGPDYLDSDGEDDGYSPLTPRSVLSSLATALLPSAKLGPRLPLLSLGLWMLAGRLPSSNPAAELLARCEEVRLGGITLDLRVRRCSAGAAVAIARLLGVPTRLAFFSNTEDVSQVELRLKRPGGAPQTTSQTACLPAACLPAAASQPAAPPAASLAPQPSAPTLTDLGSQHSGPDPPQSSTPNAHCESHARFLQRVLQRAVSGPGPGGDDSRRRQRYPQLLLRGPALRPMLSEWSGWTEPELDSGPDEEHGPEPDTQGLNGRPRVEAFVAELALGVSQATGSEPCGARVWRFLPLACADALVLECSDAAALAAAAGLAGRVVGSYRCAPAASALGPDSSGRSDDNNGGGCGSGGGGSYGGSGGCGNGGSGCRDGCCNGNGDGGGEEARAAAGPSLHSRGKAVGGRAGCSPEGAEAQGVGGLIGVDCLAPPPPAGVVSDGGQTSGSGAPSGQAEISCGGGGGSGGGRGAEEVGRRLGGSPAPASPMAAPAEAPLEAAPLLLPLDKPLMEALLQAMWDGAEAGGPGTNGPPSGDTPGPHGSPTAGPGGSSGAHAGPGGGPQGGPGGPGAGDGELSRFGWLVSALEGLEEALQWQDLRWGPI</sequence>
<feature type="compositionally biased region" description="Gly residues" evidence="1">
    <location>
        <begin position="635"/>
        <end position="661"/>
    </location>
</feature>
<comment type="caution">
    <text evidence="2">The sequence shown here is derived from an EMBL/GenBank/DDBJ whole genome shotgun (WGS) entry which is preliminary data.</text>
</comment>
<name>A0A835XYX3_9CHLO</name>
<dbReference type="AlphaFoldDB" id="A0A835XYX3"/>
<organism evidence="2 3">
    <name type="scientific">Edaphochlamys debaryana</name>
    <dbReference type="NCBI Taxonomy" id="47281"/>
    <lineage>
        <taxon>Eukaryota</taxon>
        <taxon>Viridiplantae</taxon>
        <taxon>Chlorophyta</taxon>
        <taxon>core chlorophytes</taxon>
        <taxon>Chlorophyceae</taxon>
        <taxon>CS clade</taxon>
        <taxon>Chlamydomonadales</taxon>
        <taxon>Chlamydomonadales incertae sedis</taxon>
        <taxon>Edaphochlamys</taxon>
    </lineage>
</organism>
<evidence type="ECO:0000256" key="1">
    <source>
        <dbReference type="SAM" id="MobiDB-lite"/>
    </source>
</evidence>
<feature type="region of interest" description="Disordered" evidence="1">
    <location>
        <begin position="239"/>
        <end position="279"/>
    </location>
</feature>
<feature type="region of interest" description="Disordered" evidence="1">
    <location>
        <begin position="609"/>
        <end position="664"/>
    </location>
</feature>
<gene>
    <name evidence="2" type="ORF">HYH03_010141</name>
</gene>
<feature type="compositionally biased region" description="Low complexity" evidence="1">
    <location>
        <begin position="239"/>
        <end position="254"/>
    </location>
</feature>
<accession>A0A835XYX3</accession>
<evidence type="ECO:0000313" key="2">
    <source>
        <dbReference type="EMBL" id="KAG2491573.1"/>
    </source>
</evidence>
<protein>
    <submittedName>
        <fullName evidence="2">Uncharacterized protein</fullName>
    </submittedName>
</protein>
<feature type="compositionally biased region" description="Low complexity" evidence="1">
    <location>
        <begin position="568"/>
        <end position="581"/>
    </location>
</feature>
<proteinExistence type="predicted"/>
<feature type="region of interest" description="Disordered" evidence="1">
    <location>
        <begin position="324"/>
        <end position="353"/>
    </location>
</feature>
<reference evidence="2" key="1">
    <citation type="journal article" date="2020" name="bioRxiv">
        <title>Comparative genomics of Chlamydomonas.</title>
        <authorList>
            <person name="Craig R.J."/>
            <person name="Hasan A.R."/>
            <person name="Ness R.W."/>
            <person name="Keightley P.D."/>
        </authorList>
    </citation>
    <scope>NUCLEOTIDE SEQUENCE</scope>
    <source>
        <strain evidence="2">CCAP 11/70</strain>
    </source>
</reference>
<feature type="region of interest" description="Disordered" evidence="1">
    <location>
        <begin position="478"/>
        <end position="502"/>
    </location>
</feature>
<feature type="region of interest" description="Disordered" evidence="1">
    <location>
        <begin position="524"/>
        <end position="581"/>
    </location>
</feature>
<keyword evidence="3" id="KW-1185">Reference proteome</keyword>
<evidence type="ECO:0000313" key="3">
    <source>
        <dbReference type="Proteomes" id="UP000612055"/>
    </source>
</evidence>
<dbReference type="EMBL" id="JAEHOE010000052">
    <property type="protein sequence ID" value="KAG2491573.1"/>
    <property type="molecule type" value="Genomic_DNA"/>
</dbReference>